<dbReference type="CDD" id="cd05254">
    <property type="entry name" value="dTDP_HR_like_SDR_e"/>
    <property type="match status" value="1"/>
</dbReference>
<dbReference type="PANTHER" id="PTHR10491">
    <property type="entry name" value="DTDP-4-DEHYDRORHAMNOSE REDUCTASE"/>
    <property type="match status" value="1"/>
</dbReference>
<accession>A0ABY4RW82</accession>
<evidence type="ECO:0000256" key="1">
    <source>
        <dbReference type="ARBA" id="ARBA00010944"/>
    </source>
</evidence>
<proteinExistence type="inferred from homology"/>
<keyword evidence="5" id="KW-1185">Reference proteome</keyword>
<evidence type="ECO:0000256" key="2">
    <source>
        <dbReference type="RuleBase" id="RU364082"/>
    </source>
</evidence>
<keyword evidence="2" id="KW-0521">NADP</keyword>
<evidence type="ECO:0000259" key="3">
    <source>
        <dbReference type="Pfam" id="PF04321"/>
    </source>
</evidence>
<keyword evidence="2 4" id="KW-0560">Oxidoreductase</keyword>
<protein>
    <recommendedName>
        <fullName evidence="2">dTDP-4-dehydrorhamnose reductase</fullName>
        <ecNumber evidence="2">1.1.1.133</ecNumber>
    </recommendedName>
</protein>
<dbReference type="GO" id="GO:0008831">
    <property type="term" value="F:dTDP-4-dehydrorhamnose reductase activity"/>
    <property type="evidence" value="ECO:0007669"/>
    <property type="project" value="UniProtKB-EC"/>
</dbReference>
<feature type="domain" description="RmlD-like substrate binding" evidence="3">
    <location>
        <begin position="1"/>
        <end position="249"/>
    </location>
</feature>
<name>A0ABY4RW82_9BACL</name>
<evidence type="ECO:0000313" key="4">
    <source>
        <dbReference type="EMBL" id="UQZ86640.1"/>
    </source>
</evidence>
<dbReference type="InterPro" id="IPR005913">
    <property type="entry name" value="dTDP_dehydrorham_reduct"/>
</dbReference>
<dbReference type="SUPFAM" id="SSF51735">
    <property type="entry name" value="NAD(P)-binding Rossmann-fold domains"/>
    <property type="match status" value="1"/>
</dbReference>
<dbReference type="InterPro" id="IPR029903">
    <property type="entry name" value="RmlD-like-bd"/>
</dbReference>
<reference evidence="4" key="2">
    <citation type="journal article" date="2021" name="J Anim Sci Technol">
        <title>Complete genome sequence of Paenibacillus konkukensis sp. nov. SK3146 as a potential probiotic strain.</title>
        <authorList>
            <person name="Jung H.I."/>
            <person name="Park S."/>
            <person name="Niu K.M."/>
            <person name="Lee S.W."/>
            <person name="Kothari D."/>
            <person name="Yi K.J."/>
            <person name="Kim S.K."/>
        </authorList>
    </citation>
    <scope>NUCLEOTIDE SEQUENCE</scope>
    <source>
        <strain evidence="4">SK3146</strain>
    </source>
</reference>
<comment type="function">
    <text evidence="2">Catalyzes the reduction of dTDP-6-deoxy-L-lyxo-4-hexulose to yield dTDP-L-rhamnose.</text>
</comment>
<dbReference type="RefSeq" id="WP_249862160.1">
    <property type="nucleotide sequence ID" value="NZ_CP027059.1"/>
</dbReference>
<sequence>MRVLVTGGGGMAGHMLVRYLSERTGCDVFYTIREQLLRDRPGSGLYLEASDDEAVKRLIEAVRPDVVVNCIGILNDNAEQKVTEAYRINGLLPHLLAEAAERVGGRLIHISTDCVFSGDASGAGAYEEDRVPDGTTVYARTKALGEVLRAPHLTVRTSIIGPEIRRNGIGLMQWFMKQRGTVQGFVRVRWNGVTTLELAKFIRHALERGDRLTGLVHLTAPYEISKYGLLKLIQDVFGKRDVCLEPRGAKSLDRTLRSTRADLEYPVPGYPEMLKELRDWIDGHAQEGEWAR</sequence>
<organism evidence="4 5">
    <name type="scientific">Paenibacillus konkukensis</name>
    <dbReference type="NCBI Taxonomy" id="2020716"/>
    <lineage>
        <taxon>Bacteria</taxon>
        <taxon>Bacillati</taxon>
        <taxon>Bacillota</taxon>
        <taxon>Bacilli</taxon>
        <taxon>Bacillales</taxon>
        <taxon>Paenibacillaceae</taxon>
        <taxon>Paenibacillus</taxon>
    </lineage>
</organism>
<dbReference type="PANTHER" id="PTHR10491:SF4">
    <property type="entry name" value="METHIONINE ADENOSYLTRANSFERASE 2 SUBUNIT BETA"/>
    <property type="match status" value="1"/>
</dbReference>
<dbReference type="Pfam" id="PF04321">
    <property type="entry name" value="RmlD_sub_bind"/>
    <property type="match status" value="1"/>
</dbReference>
<dbReference type="InterPro" id="IPR036291">
    <property type="entry name" value="NAD(P)-bd_dom_sf"/>
</dbReference>
<reference evidence="4" key="1">
    <citation type="submission" date="2018-02" db="EMBL/GenBank/DDBJ databases">
        <authorList>
            <person name="Kim S.-K."/>
            <person name="Jung H.-I."/>
            <person name="Lee S.-W."/>
        </authorList>
    </citation>
    <scope>NUCLEOTIDE SEQUENCE</scope>
    <source>
        <strain evidence="4">SK3146</strain>
    </source>
</reference>
<dbReference type="Proteomes" id="UP001057134">
    <property type="component" value="Chromosome"/>
</dbReference>
<dbReference type="Gene3D" id="3.40.50.720">
    <property type="entry name" value="NAD(P)-binding Rossmann-like Domain"/>
    <property type="match status" value="1"/>
</dbReference>
<dbReference type="EMBL" id="CP027059">
    <property type="protein sequence ID" value="UQZ86640.1"/>
    <property type="molecule type" value="Genomic_DNA"/>
</dbReference>
<dbReference type="EC" id="1.1.1.133" evidence="2"/>
<comment type="similarity">
    <text evidence="1 2">Belongs to the dTDP-4-dehydrorhamnose reductase family.</text>
</comment>
<comment type="pathway">
    <text evidence="2">Carbohydrate biosynthesis; dTDP-L-rhamnose biosynthesis.</text>
</comment>
<evidence type="ECO:0000313" key="5">
    <source>
        <dbReference type="Proteomes" id="UP001057134"/>
    </source>
</evidence>
<gene>
    <name evidence="4" type="primary">rmlD_3</name>
    <name evidence="4" type="ORF">SK3146_05933</name>
</gene>